<dbReference type="GO" id="GO:0016301">
    <property type="term" value="F:kinase activity"/>
    <property type="evidence" value="ECO:0007669"/>
    <property type="project" value="UniProtKB-KW"/>
</dbReference>
<dbReference type="InterPro" id="IPR011009">
    <property type="entry name" value="Kinase-like_dom_sf"/>
</dbReference>
<name>A0A495X746_9PSEU</name>
<keyword evidence="1" id="KW-0808">Transferase</keyword>
<dbReference type="GO" id="GO:0019748">
    <property type="term" value="P:secondary metabolic process"/>
    <property type="evidence" value="ECO:0007669"/>
    <property type="project" value="InterPro"/>
</dbReference>
<dbReference type="GO" id="GO:0016773">
    <property type="term" value="F:phosphotransferase activity, alcohol group as acceptor"/>
    <property type="evidence" value="ECO:0007669"/>
    <property type="project" value="InterPro"/>
</dbReference>
<dbReference type="Pfam" id="PF04655">
    <property type="entry name" value="APH_6_hur"/>
    <property type="match status" value="1"/>
</dbReference>
<dbReference type="InterPro" id="IPR006748">
    <property type="entry name" value="NH2Glyco/OHUrea_AB-resist_kin"/>
</dbReference>
<keyword evidence="1" id="KW-0418">Kinase</keyword>
<comment type="caution">
    <text evidence="1">The sequence shown here is derived from an EMBL/GenBank/DDBJ whole genome shotgun (WGS) entry which is preliminary data.</text>
</comment>
<dbReference type="Gene3D" id="3.90.1200.10">
    <property type="match status" value="1"/>
</dbReference>
<evidence type="ECO:0000313" key="2">
    <source>
        <dbReference type="Proteomes" id="UP000272729"/>
    </source>
</evidence>
<accession>A0A495X746</accession>
<dbReference type="Proteomes" id="UP000272729">
    <property type="component" value="Unassembled WGS sequence"/>
</dbReference>
<protein>
    <submittedName>
        <fullName evidence="1">Streptomycin 6-kinase</fullName>
    </submittedName>
</protein>
<organism evidence="1 2">
    <name type="scientific">Saccharothrix variisporea</name>
    <dbReference type="NCBI Taxonomy" id="543527"/>
    <lineage>
        <taxon>Bacteria</taxon>
        <taxon>Bacillati</taxon>
        <taxon>Actinomycetota</taxon>
        <taxon>Actinomycetes</taxon>
        <taxon>Pseudonocardiales</taxon>
        <taxon>Pseudonocardiaceae</taxon>
        <taxon>Saccharothrix</taxon>
    </lineage>
</organism>
<dbReference type="OrthoDB" id="3638028at2"/>
<dbReference type="EMBL" id="RBXR01000001">
    <property type="protein sequence ID" value="RKT67338.1"/>
    <property type="molecule type" value="Genomic_DNA"/>
</dbReference>
<dbReference type="AlphaFoldDB" id="A0A495X746"/>
<evidence type="ECO:0000313" key="1">
    <source>
        <dbReference type="EMBL" id="RKT67338.1"/>
    </source>
</evidence>
<dbReference type="RefSeq" id="WP_121217567.1">
    <property type="nucleotide sequence ID" value="NZ_JBIUBA010000009.1"/>
</dbReference>
<sequence>MTAKLITRFGPGVRAWIDTLPALVDTFAARWNLAPVRELTGGGTSHALLCRRAGDAVVLKLTPDPEIARQELDALRAWEPSPRMVRVLESDVDSGALLLEGLEPGTPATYDPQRMVELVQALHLPPRGDFPTLARRVDFVFELLARRRPGDYTAGHAAAAALARDRVPATLLHGDLHLDNVLDAGERGLVAIDPRPCLGDPASDAVDFAYSAPDLRSGIDALSGAVDGDRLAAWCVAYADFFPDRRAEALSLG</sequence>
<reference evidence="1 2" key="1">
    <citation type="submission" date="2018-10" db="EMBL/GenBank/DDBJ databases">
        <title>Sequencing the genomes of 1000 actinobacteria strains.</title>
        <authorList>
            <person name="Klenk H.-P."/>
        </authorList>
    </citation>
    <scope>NUCLEOTIDE SEQUENCE [LARGE SCALE GENOMIC DNA]</scope>
    <source>
        <strain evidence="1 2">DSM 43911</strain>
    </source>
</reference>
<gene>
    <name evidence="1" type="ORF">DFJ66_0513</name>
</gene>
<keyword evidence="2" id="KW-1185">Reference proteome</keyword>
<proteinExistence type="predicted"/>
<dbReference type="SUPFAM" id="SSF56112">
    <property type="entry name" value="Protein kinase-like (PK-like)"/>
    <property type="match status" value="1"/>
</dbReference>